<dbReference type="Proteomes" id="UP000315901">
    <property type="component" value="Unassembled WGS sequence"/>
</dbReference>
<gene>
    <name evidence="1" type="ORF">FJM67_12615</name>
</gene>
<comment type="caution">
    <text evidence="1">The sequence shown here is derived from an EMBL/GenBank/DDBJ whole genome shotgun (WGS) entry which is preliminary data.</text>
</comment>
<protein>
    <submittedName>
        <fullName evidence="1">Uncharacterized protein</fullName>
    </submittedName>
</protein>
<proteinExistence type="predicted"/>
<dbReference type="EMBL" id="VFRR01000027">
    <property type="protein sequence ID" value="TPE49029.1"/>
    <property type="molecule type" value="Genomic_DNA"/>
</dbReference>
<dbReference type="RefSeq" id="WP_140589811.1">
    <property type="nucleotide sequence ID" value="NZ_VFRR01000027.1"/>
</dbReference>
<accession>A0A501WHM4</accession>
<keyword evidence="2" id="KW-1185">Reference proteome</keyword>
<organism evidence="1 2">
    <name type="scientific">Maribrevibacterium harenarium</name>
    <dbReference type="NCBI Taxonomy" id="2589817"/>
    <lineage>
        <taxon>Bacteria</taxon>
        <taxon>Pseudomonadati</taxon>
        <taxon>Pseudomonadota</taxon>
        <taxon>Gammaproteobacteria</taxon>
        <taxon>Oceanospirillales</taxon>
        <taxon>Oceanospirillaceae</taxon>
        <taxon>Maribrevibacterium</taxon>
    </lineage>
</organism>
<dbReference type="AlphaFoldDB" id="A0A501WHM4"/>
<dbReference type="OrthoDB" id="8595817at2"/>
<name>A0A501WHM4_9GAMM</name>
<evidence type="ECO:0000313" key="2">
    <source>
        <dbReference type="Proteomes" id="UP000315901"/>
    </source>
</evidence>
<sequence length="67" mass="7042">MGIKHSPLFLALATVQIVPKEPHDKATATIHSSLDEKCSVVCIQSGSTLPKGSTFQSPLAREVLGIG</sequence>
<evidence type="ECO:0000313" key="1">
    <source>
        <dbReference type="EMBL" id="TPE49029.1"/>
    </source>
</evidence>
<reference evidence="1 2" key="1">
    <citation type="submission" date="2019-06" db="EMBL/GenBank/DDBJ databases">
        <title>A novel bacterium of genus Marinomonas, isolated from coastal sand.</title>
        <authorList>
            <person name="Huang H."/>
            <person name="Mo K."/>
            <person name="Hu Y."/>
        </authorList>
    </citation>
    <scope>NUCLEOTIDE SEQUENCE [LARGE SCALE GENOMIC DNA]</scope>
    <source>
        <strain evidence="1 2">HB171799</strain>
    </source>
</reference>